<dbReference type="InterPro" id="IPR020103">
    <property type="entry name" value="PsdUridine_synth_cat_dom_sf"/>
</dbReference>
<gene>
    <name evidence="4" type="ORF">IAC23_07645</name>
</gene>
<dbReference type="InterPro" id="IPR006224">
    <property type="entry name" value="PsdUridine_synth_RluA-like_CS"/>
</dbReference>
<dbReference type="AlphaFoldDB" id="A0A9D9HD53"/>
<protein>
    <submittedName>
        <fullName evidence="4">RluA family pseudouridine synthase</fullName>
    </submittedName>
</protein>
<keyword evidence="1" id="KW-0175">Coiled coil</keyword>
<dbReference type="SUPFAM" id="SSF55120">
    <property type="entry name" value="Pseudouridine synthase"/>
    <property type="match status" value="1"/>
</dbReference>
<feature type="coiled-coil region" evidence="1">
    <location>
        <begin position="256"/>
        <end position="293"/>
    </location>
</feature>
<reference evidence="4" key="1">
    <citation type="submission" date="2020-10" db="EMBL/GenBank/DDBJ databases">
        <authorList>
            <person name="Gilroy R."/>
        </authorList>
    </citation>
    <scope>NUCLEOTIDE SEQUENCE</scope>
    <source>
        <strain evidence="4">D5-748</strain>
    </source>
</reference>
<dbReference type="PANTHER" id="PTHR21600">
    <property type="entry name" value="MITOCHONDRIAL RNA PSEUDOURIDINE SYNTHASE"/>
    <property type="match status" value="1"/>
</dbReference>
<accession>A0A9D9HD53</accession>
<dbReference type="GO" id="GO:0000455">
    <property type="term" value="P:enzyme-directed rRNA pseudouridine synthesis"/>
    <property type="evidence" value="ECO:0007669"/>
    <property type="project" value="TreeGrafter"/>
</dbReference>
<sequence length="667" mass="73827">MEEKPIDTGTGLLHTISCSPEELPERFQNPFRYAPCPAVVKAAEEVMRHINTDLELDRMFREGKMLGVLIVRMPEQSGTLSKEMPGSDSRSGKIPTADTDTPTSRLAFLAAFSGNVCGYSSIPYFVPPIFDLLDPEGHFKKEEAQISELNREILRIQHGPEYISASENLQNIKAEKEMAVSAWKERMASSKHRRERIRECLRASVPVTEEDLRHYTSAGSSGTAAHGISPEDIGAMLTRESQFEKAELRRISGKYLERTEEAASSLSAEENRIRQLKEQRKEMSDRLQKWIFDSFTVMNALGESRSISAVFSEKGLVPPGGTGECAAPKLLQYAFSHGLQPVAMGEFWYGKSPDDEIRSHGRFYPSCNSKCGPLLGFMLQGMDTTAQGIALPKTSSAQFAPDTAEKTDMTETAGTTDMAEKAEKRTCHIIYEDSHLAVIDKPPGIPSVPGKTGMKSVLEILRDAGKNVLEVHRLDMDTSGLMVFAKDRATQRELRRQFECRETEKEYAAVLDMSASRFPISSESDGNITGITAARLEPCSQSLRPGEKGVISLPVSPDFNDRPRQTVDRSSGKEAVTEYEITVVKGSSVFIKFHPMTGRTHQLRVHSAHTDGLGAPIAGDRLYGSPASAPRLCLHASSLAFTHPVTGKRMQFSSLPEWTEDNAFFRH</sequence>
<evidence type="ECO:0000256" key="1">
    <source>
        <dbReference type="SAM" id="Coils"/>
    </source>
</evidence>
<dbReference type="GO" id="GO:0003723">
    <property type="term" value="F:RNA binding"/>
    <property type="evidence" value="ECO:0007669"/>
    <property type="project" value="InterPro"/>
</dbReference>
<dbReference type="PROSITE" id="PS01129">
    <property type="entry name" value="PSI_RLU"/>
    <property type="match status" value="1"/>
</dbReference>
<proteinExistence type="predicted"/>
<dbReference type="InterPro" id="IPR006145">
    <property type="entry name" value="PsdUridine_synth_RsuA/RluA"/>
</dbReference>
<evidence type="ECO:0000256" key="2">
    <source>
        <dbReference type="SAM" id="MobiDB-lite"/>
    </source>
</evidence>
<comment type="caution">
    <text evidence="4">The sequence shown here is derived from an EMBL/GenBank/DDBJ whole genome shotgun (WGS) entry which is preliminary data.</text>
</comment>
<evidence type="ECO:0000259" key="3">
    <source>
        <dbReference type="Pfam" id="PF00849"/>
    </source>
</evidence>
<dbReference type="GO" id="GO:0009982">
    <property type="term" value="F:pseudouridine synthase activity"/>
    <property type="evidence" value="ECO:0007669"/>
    <property type="project" value="InterPro"/>
</dbReference>
<organism evidence="4 5">
    <name type="scientific">Candidatus Cryptobacteroides merdavium</name>
    <dbReference type="NCBI Taxonomy" id="2840769"/>
    <lineage>
        <taxon>Bacteria</taxon>
        <taxon>Pseudomonadati</taxon>
        <taxon>Bacteroidota</taxon>
        <taxon>Bacteroidia</taxon>
        <taxon>Bacteroidales</taxon>
        <taxon>Candidatus Cryptobacteroides</taxon>
    </lineage>
</organism>
<feature type="compositionally biased region" description="Basic and acidic residues" evidence="2">
    <location>
        <begin position="559"/>
        <end position="572"/>
    </location>
</feature>
<dbReference type="GO" id="GO:0140098">
    <property type="term" value="F:catalytic activity, acting on RNA"/>
    <property type="evidence" value="ECO:0007669"/>
    <property type="project" value="UniProtKB-ARBA"/>
</dbReference>
<evidence type="ECO:0000313" key="5">
    <source>
        <dbReference type="Proteomes" id="UP000823619"/>
    </source>
</evidence>
<dbReference type="PANTHER" id="PTHR21600:SF89">
    <property type="entry name" value="RIBOSOMAL LARGE SUBUNIT PSEUDOURIDINE SYNTHASE A"/>
    <property type="match status" value="1"/>
</dbReference>
<evidence type="ECO:0000313" key="4">
    <source>
        <dbReference type="EMBL" id="MBO8445548.1"/>
    </source>
</evidence>
<dbReference type="Pfam" id="PF00849">
    <property type="entry name" value="PseudoU_synth_2"/>
    <property type="match status" value="1"/>
</dbReference>
<reference evidence="4" key="2">
    <citation type="journal article" date="2021" name="PeerJ">
        <title>Extensive microbial diversity within the chicken gut microbiome revealed by metagenomics and culture.</title>
        <authorList>
            <person name="Gilroy R."/>
            <person name="Ravi A."/>
            <person name="Getino M."/>
            <person name="Pursley I."/>
            <person name="Horton D.L."/>
            <person name="Alikhan N.F."/>
            <person name="Baker D."/>
            <person name="Gharbi K."/>
            <person name="Hall N."/>
            <person name="Watson M."/>
            <person name="Adriaenssens E.M."/>
            <person name="Foster-Nyarko E."/>
            <person name="Jarju S."/>
            <person name="Secka A."/>
            <person name="Antonio M."/>
            <person name="Oren A."/>
            <person name="Chaudhuri R.R."/>
            <person name="La Ragione R."/>
            <person name="Hildebrand F."/>
            <person name="Pallen M.J."/>
        </authorList>
    </citation>
    <scope>NUCLEOTIDE SEQUENCE</scope>
    <source>
        <strain evidence="4">D5-748</strain>
    </source>
</reference>
<dbReference type="Proteomes" id="UP000823619">
    <property type="component" value="Unassembled WGS sequence"/>
</dbReference>
<dbReference type="Gene3D" id="3.30.2350.10">
    <property type="entry name" value="Pseudouridine synthase"/>
    <property type="match status" value="1"/>
</dbReference>
<dbReference type="InterPro" id="IPR050188">
    <property type="entry name" value="RluA_PseudoU_synthase"/>
</dbReference>
<feature type="region of interest" description="Disordered" evidence="2">
    <location>
        <begin position="550"/>
        <end position="572"/>
    </location>
</feature>
<name>A0A9D9HD53_9BACT</name>
<feature type="domain" description="Pseudouridine synthase RsuA/RluA-like" evidence="3">
    <location>
        <begin position="435"/>
        <end position="609"/>
    </location>
</feature>
<dbReference type="EMBL" id="JADIMO010000097">
    <property type="protein sequence ID" value="MBO8445548.1"/>
    <property type="molecule type" value="Genomic_DNA"/>
</dbReference>
<dbReference type="CDD" id="cd02869">
    <property type="entry name" value="PseudoU_synth_RluA_like"/>
    <property type="match status" value="1"/>
</dbReference>
<feature type="region of interest" description="Disordered" evidence="2">
    <location>
        <begin position="77"/>
        <end position="99"/>
    </location>
</feature>